<dbReference type="InterPro" id="IPR004593">
    <property type="entry name" value="SbcD"/>
</dbReference>
<proteinExistence type="inferred from homology"/>
<keyword evidence="11" id="KW-1185">Reference proteome</keyword>
<evidence type="ECO:0000256" key="6">
    <source>
        <dbReference type="ARBA" id="ARBA00022839"/>
    </source>
</evidence>
<dbReference type="Proteomes" id="UP001500227">
    <property type="component" value="Unassembled WGS sequence"/>
</dbReference>
<keyword evidence="7" id="KW-0233">DNA recombination</keyword>
<comment type="caution">
    <text evidence="10">The sequence shown here is derived from an EMBL/GenBank/DDBJ whole genome shotgun (WGS) entry which is preliminary data.</text>
</comment>
<gene>
    <name evidence="7" type="primary">sbcD</name>
    <name evidence="10" type="ORF">GCM10023337_19010</name>
</gene>
<keyword evidence="6 7" id="KW-0269">Exonuclease</keyword>
<dbReference type="InterPro" id="IPR004843">
    <property type="entry name" value="Calcineurin-like_PHP"/>
</dbReference>
<evidence type="ECO:0000256" key="3">
    <source>
        <dbReference type="ARBA" id="ARBA00013365"/>
    </source>
</evidence>
<name>A0ABP9MC09_9BURK</name>
<evidence type="ECO:0000313" key="10">
    <source>
        <dbReference type="EMBL" id="GAA5092144.1"/>
    </source>
</evidence>
<evidence type="ECO:0000256" key="4">
    <source>
        <dbReference type="ARBA" id="ARBA00022722"/>
    </source>
</evidence>
<dbReference type="InterPro" id="IPR029052">
    <property type="entry name" value="Metallo-depent_PP-like"/>
</dbReference>
<dbReference type="EMBL" id="BAABKD010000011">
    <property type="protein sequence ID" value="GAA5092144.1"/>
    <property type="molecule type" value="Genomic_DNA"/>
</dbReference>
<evidence type="ECO:0000256" key="1">
    <source>
        <dbReference type="ARBA" id="ARBA00010555"/>
    </source>
</evidence>
<evidence type="ECO:0000259" key="8">
    <source>
        <dbReference type="Pfam" id="PF00149"/>
    </source>
</evidence>
<sequence>MRFLHTSDWHLGRALYGKKRDAEFEAFFDWLLTTIENEQIDVLLVAGDIFDTTTPSHTAQAHYYRFLYQVSQTCCSHVVIIAGNHDSPTFLTAPQALLKHLHVHVVGAMSERIEDEIIVLEKNGEAQAIVCAVPYLRDQDLRRLEAGENLDDKNKKMGLGLMRHYQEVAQQAKRLQQQHQQAGLAALPVIAMGHLFVAGGKTIDGDGVRDLYVGNLVKTGVDIFPAIFDYVALGHLHVPQCVAQQEHIRYSGSPIPMGYGEAGQQKQVVVVDFTQGTRKISTITVPRFQDLVRVVGDLPQIQQQLQQLVQVRSQAWLEVEYTGAERVPHLRQQLEQWVEESTLEILRIKNPLLIQQTLQAQHQAQQLDELSPVEVFERCLAAHQVPQAQHPALWHCYQQILQQIQEDDQHA</sequence>
<comment type="subunit">
    <text evidence="2 7">Heterodimer of SbcC and SbcD.</text>
</comment>
<keyword evidence="7" id="KW-0235">DNA replication</keyword>
<keyword evidence="7" id="KW-0255">Endonuclease</keyword>
<dbReference type="GO" id="GO:0004527">
    <property type="term" value="F:exonuclease activity"/>
    <property type="evidence" value="ECO:0007669"/>
    <property type="project" value="UniProtKB-KW"/>
</dbReference>
<evidence type="ECO:0000256" key="7">
    <source>
        <dbReference type="RuleBase" id="RU363069"/>
    </source>
</evidence>
<organism evidence="10 11">
    <name type="scientific">Paenalcaligenes hermetiae</name>
    <dbReference type="NCBI Taxonomy" id="1157987"/>
    <lineage>
        <taxon>Bacteria</taxon>
        <taxon>Pseudomonadati</taxon>
        <taxon>Pseudomonadota</taxon>
        <taxon>Betaproteobacteria</taxon>
        <taxon>Burkholderiales</taxon>
        <taxon>Alcaligenaceae</taxon>
        <taxon>Paenalcaligenes</taxon>
    </lineage>
</organism>
<evidence type="ECO:0000313" key="11">
    <source>
        <dbReference type="Proteomes" id="UP001500227"/>
    </source>
</evidence>
<dbReference type="Gene3D" id="3.60.21.10">
    <property type="match status" value="1"/>
</dbReference>
<dbReference type="NCBIfam" id="TIGR00619">
    <property type="entry name" value="sbcd"/>
    <property type="match status" value="1"/>
</dbReference>
<keyword evidence="4 7" id="KW-0540">Nuclease</keyword>
<comment type="similarity">
    <text evidence="1 7">Belongs to the SbcD family.</text>
</comment>
<dbReference type="InterPro" id="IPR026843">
    <property type="entry name" value="SbcD_C"/>
</dbReference>
<keyword evidence="5 7" id="KW-0378">Hydrolase</keyword>
<evidence type="ECO:0000256" key="2">
    <source>
        <dbReference type="ARBA" id="ARBA00011322"/>
    </source>
</evidence>
<dbReference type="RefSeq" id="WP_345371374.1">
    <property type="nucleotide sequence ID" value="NZ_BAABKD010000011.1"/>
</dbReference>
<feature type="domain" description="Calcineurin-like phosphoesterase" evidence="8">
    <location>
        <begin position="1"/>
        <end position="239"/>
    </location>
</feature>
<dbReference type="SUPFAM" id="SSF56300">
    <property type="entry name" value="Metallo-dependent phosphatases"/>
    <property type="match status" value="1"/>
</dbReference>
<dbReference type="Pfam" id="PF00149">
    <property type="entry name" value="Metallophos"/>
    <property type="match status" value="1"/>
</dbReference>
<evidence type="ECO:0000256" key="5">
    <source>
        <dbReference type="ARBA" id="ARBA00022801"/>
    </source>
</evidence>
<reference evidence="11" key="1">
    <citation type="journal article" date="2019" name="Int. J. Syst. Evol. Microbiol.">
        <title>The Global Catalogue of Microorganisms (GCM) 10K type strain sequencing project: providing services to taxonomists for standard genome sequencing and annotation.</title>
        <authorList>
            <consortium name="The Broad Institute Genomics Platform"/>
            <consortium name="The Broad Institute Genome Sequencing Center for Infectious Disease"/>
            <person name="Wu L."/>
            <person name="Ma J."/>
        </authorList>
    </citation>
    <scope>NUCLEOTIDE SEQUENCE [LARGE SCALE GENOMIC DNA]</scope>
    <source>
        <strain evidence="11">JCM 18423</strain>
    </source>
</reference>
<dbReference type="CDD" id="cd00840">
    <property type="entry name" value="MPP_Mre11_N"/>
    <property type="match status" value="1"/>
</dbReference>
<dbReference type="PANTHER" id="PTHR30337">
    <property type="entry name" value="COMPONENT OF ATP-DEPENDENT DSDNA EXONUCLEASE"/>
    <property type="match status" value="1"/>
</dbReference>
<feature type="domain" description="Nuclease SbcCD subunit D C-terminal" evidence="9">
    <location>
        <begin position="287"/>
        <end position="383"/>
    </location>
</feature>
<dbReference type="Gene3D" id="3.30.160.720">
    <property type="match status" value="1"/>
</dbReference>
<dbReference type="InterPro" id="IPR041796">
    <property type="entry name" value="Mre11_N"/>
</dbReference>
<protein>
    <recommendedName>
        <fullName evidence="3 7">Nuclease SbcCD subunit D</fullName>
    </recommendedName>
</protein>
<accession>A0ABP9MC09</accession>
<dbReference type="InterPro" id="IPR050535">
    <property type="entry name" value="DNA_Repair-Maintenance_Comp"/>
</dbReference>
<dbReference type="PANTHER" id="PTHR30337:SF0">
    <property type="entry name" value="NUCLEASE SBCCD SUBUNIT D"/>
    <property type="match status" value="1"/>
</dbReference>
<dbReference type="Pfam" id="PF12320">
    <property type="entry name" value="SbcD_C"/>
    <property type="match status" value="1"/>
</dbReference>
<comment type="function">
    <text evidence="7">SbcCD cleaves DNA hairpin structures. These structures can inhibit DNA replication and are intermediates in certain DNA recombination reactions. The complex acts as a 3'-&gt;5' double strand exonuclease that can open hairpins. It also has a 5' single-strand endonuclease activity.</text>
</comment>
<evidence type="ECO:0000259" key="9">
    <source>
        <dbReference type="Pfam" id="PF12320"/>
    </source>
</evidence>